<dbReference type="RefSeq" id="WP_317975772.1">
    <property type="nucleotide sequence ID" value="NZ_BTFW01000001.1"/>
</dbReference>
<keyword evidence="3" id="KW-0028">Amino-acid biosynthesis</keyword>
<dbReference type="PANTHER" id="PTHR11645:SF0">
    <property type="entry name" value="PYRROLINE-5-CARBOXYLATE REDUCTASE 3"/>
    <property type="match status" value="1"/>
</dbReference>
<evidence type="ECO:0000256" key="3">
    <source>
        <dbReference type="HAMAP-Rule" id="MF_01925"/>
    </source>
</evidence>
<comment type="similarity">
    <text evidence="1 3">Belongs to the pyrroline-5-carboxylate reductase family.</text>
</comment>
<protein>
    <recommendedName>
        <fullName evidence="3">Pyrroline-5-carboxylate reductase</fullName>
        <shortName evidence="3">P5C reductase</shortName>
        <shortName evidence="3">P5CR</shortName>
        <ecNumber evidence="3">1.5.1.2</ecNumber>
    </recommendedName>
    <alternativeName>
        <fullName evidence="3">PCA reductase</fullName>
    </alternativeName>
</protein>
<dbReference type="InterPro" id="IPR000304">
    <property type="entry name" value="Pyrroline-COOH_reductase"/>
</dbReference>
<dbReference type="InterPro" id="IPR053790">
    <property type="entry name" value="P5CR-like_CS"/>
</dbReference>
<name>A0ABQ6PA82_9SPHN</name>
<dbReference type="Pfam" id="PF14748">
    <property type="entry name" value="P5CR_dimer"/>
    <property type="match status" value="1"/>
</dbReference>
<dbReference type="Gene3D" id="3.40.50.720">
    <property type="entry name" value="NAD(P)-binding Rossmann-like Domain"/>
    <property type="match status" value="1"/>
</dbReference>
<dbReference type="SUPFAM" id="SSF51735">
    <property type="entry name" value="NAD(P)-binding Rossmann-fold domains"/>
    <property type="match status" value="1"/>
</dbReference>
<dbReference type="SUPFAM" id="SSF48179">
    <property type="entry name" value="6-phosphogluconate dehydrogenase C-terminal domain-like"/>
    <property type="match status" value="1"/>
</dbReference>
<dbReference type="EC" id="1.5.1.2" evidence="3"/>
<dbReference type="InterPro" id="IPR029036">
    <property type="entry name" value="P5CR_dimer"/>
</dbReference>
<keyword evidence="6" id="KW-1185">Reference proteome</keyword>
<keyword evidence="3" id="KW-0963">Cytoplasm</keyword>
<proteinExistence type="inferred from homology"/>
<dbReference type="InterPro" id="IPR008927">
    <property type="entry name" value="6-PGluconate_DH-like_C_sf"/>
</dbReference>
<keyword evidence="3" id="KW-0641">Proline biosynthesis</keyword>
<evidence type="ECO:0000259" key="4">
    <source>
        <dbReference type="Pfam" id="PF14748"/>
    </source>
</evidence>
<comment type="function">
    <text evidence="3">Catalyzes the reduction of 1-pyrroline-5-carboxylate (PCA) to L-proline.</text>
</comment>
<evidence type="ECO:0000256" key="2">
    <source>
        <dbReference type="ARBA" id="ARBA00023002"/>
    </source>
</evidence>
<dbReference type="PROSITE" id="PS00521">
    <property type="entry name" value="P5CR"/>
    <property type="match status" value="1"/>
</dbReference>
<feature type="domain" description="Pyrroline-5-carboxylate reductase dimerisation" evidence="4">
    <location>
        <begin position="159"/>
        <end position="264"/>
    </location>
</feature>
<comment type="subcellular location">
    <subcellularLocation>
        <location evidence="3">Cytoplasm</location>
    </subcellularLocation>
</comment>
<dbReference type="PIRSF" id="PIRSF000193">
    <property type="entry name" value="Pyrrol-5-carb_rd"/>
    <property type="match status" value="1"/>
</dbReference>
<dbReference type="EMBL" id="BTFW01000001">
    <property type="protein sequence ID" value="GMM62163.1"/>
    <property type="molecule type" value="Genomic_DNA"/>
</dbReference>
<sequence length="272" mass="27710">MTYSFLQFGCGNMGGAMLDGWLAGGIAPAAFTVVDPHLPQAPAGVRLLRAAPVGEAPPRFVLLGFKPQGLPAAAETVAPFVGKDTILLSILAGVDLATLRARFPQAAAIVRVMPNLAAALGKSPIALVADRDAGAGSDLRAEIETLMAPLGSTEWLSGEDQMDLVAALAGSGPAFVYRVIDALAAGAAALGLPRDQADRLALAMVEGASALAAASPHSPSELARRVASPGGTTQVGLNVLDADDRLVRLMEDTLRGSRDRGAEMTEAARAAG</sequence>
<dbReference type="Proteomes" id="UP001187221">
    <property type="component" value="Unassembled WGS sequence"/>
</dbReference>
<gene>
    <name evidence="3 5" type="primary">proC</name>
    <name evidence="5" type="ORF">NUTIK01_29400</name>
</gene>
<reference evidence="5 6" key="1">
    <citation type="submission" date="2023-06" db="EMBL/GenBank/DDBJ databases">
        <title>Draft genome sequence of Novosphingobium sp. strain IK01.</title>
        <authorList>
            <person name="Hatamoto M."/>
            <person name="Ikarashi T."/>
            <person name="Yamaguchi T."/>
        </authorList>
    </citation>
    <scope>NUCLEOTIDE SEQUENCE [LARGE SCALE GENOMIC DNA]</scope>
    <source>
        <strain evidence="5 6">IK01</strain>
    </source>
</reference>
<dbReference type="PANTHER" id="PTHR11645">
    <property type="entry name" value="PYRROLINE-5-CARBOXYLATE REDUCTASE"/>
    <property type="match status" value="1"/>
</dbReference>
<dbReference type="Gene3D" id="1.10.3730.10">
    <property type="entry name" value="ProC C-terminal domain-like"/>
    <property type="match status" value="1"/>
</dbReference>
<comment type="catalytic activity">
    <reaction evidence="3">
        <text>L-proline + NAD(+) = (S)-1-pyrroline-5-carboxylate + NADH + 2 H(+)</text>
        <dbReference type="Rhea" id="RHEA:14105"/>
        <dbReference type="ChEBI" id="CHEBI:15378"/>
        <dbReference type="ChEBI" id="CHEBI:17388"/>
        <dbReference type="ChEBI" id="CHEBI:57540"/>
        <dbReference type="ChEBI" id="CHEBI:57945"/>
        <dbReference type="ChEBI" id="CHEBI:60039"/>
        <dbReference type="EC" id="1.5.1.2"/>
    </reaction>
</comment>
<comment type="pathway">
    <text evidence="3">Amino-acid biosynthesis; L-proline biosynthesis; L-proline from L-glutamate 5-semialdehyde: step 1/1.</text>
</comment>
<evidence type="ECO:0000256" key="1">
    <source>
        <dbReference type="ARBA" id="ARBA00005525"/>
    </source>
</evidence>
<organism evidence="5 6">
    <name type="scientific">Novosphingobium pituita</name>
    <dbReference type="NCBI Taxonomy" id="3056842"/>
    <lineage>
        <taxon>Bacteria</taxon>
        <taxon>Pseudomonadati</taxon>
        <taxon>Pseudomonadota</taxon>
        <taxon>Alphaproteobacteria</taxon>
        <taxon>Sphingomonadales</taxon>
        <taxon>Sphingomonadaceae</taxon>
        <taxon>Novosphingobium</taxon>
    </lineage>
</organism>
<comment type="caution">
    <text evidence="5">The sequence shown here is derived from an EMBL/GenBank/DDBJ whole genome shotgun (WGS) entry which is preliminary data.</text>
</comment>
<comment type="catalytic activity">
    <reaction evidence="3">
        <text>L-proline + NADP(+) = (S)-1-pyrroline-5-carboxylate + NADPH + 2 H(+)</text>
        <dbReference type="Rhea" id="RHEA:14109"/>
        <dbReference type="ChEBI" id="CHEBI:15378"/>
        <dbReference type="ChEBI" id="CHEBI:17388"/>
        <dbReference type="ChEBI" id="CHEBI:57783"/>
        <dbReference type="ChEBI" id="CHEBI:58349"/>
        <dbReference type="ChEBI" id="CHEBI:60039"/>
        <dbReference type="EC" id="1.5.1.2"/>
    </reaction>
</comment>
<dbReference type="InterPro" id="IPR036291">
    <property type="entry name" value="NAD(P)-bd_dom_sf"/>
</dbReference>
<evidence type="ECO:0000313" key="6">
    <source>
        <dbReference type="Proteomes" id="UP001187221"/>
    </source>
</evidence>
<keyword evidence="2 3" id="KW-0560">Oxidoreductase</keyword>
<dbReference type="HAMAP" id="MF_01925">
    <property type="entry name" value="P5C_reductase"/>
    <property type="match status" value="1"/>
</dbReference>
<evidence type="ECO:0000313" key="5">
    <source>
        <dbReference type="EMBL" id="GMM62163.1"/>
    </source>
</evidence>
<accession>A0ABQ6PA82</accession>
<keyword evidence="3" id="KW-0521">NADP</keyword>